<sequence>MGSNSINLVHLLTKFKNFEKLPLVYQIKVKASRRKIIVFYLNYKDAFGNDLYLFQNLSKLKTERFALIITKSDKPVL</sequence>
<organism evidence="1 2">
    <name type="scientific">Mucilaginibacter gossypii</name>
    <dbReference type="NCBI Taxonomy" id="551996"/>
    <lineage>
        <taxon>Bacteria</taxon>
        <taxon>Pseudomonadati</taxon>
        <taxon>Bacteroidota</taxon>
        <taxon>Sphingobacteriia</taxon>
        <taxon>Sphingobacteriales</taxon>
        <taxon>Sphingobacteriaceae</taxon>
        <taxon>Mucilaginibacter</taxon>
    </lineage>
</organism>
<reference evidence="2" key="1">
    <citation type="submission" date="2016-10" db="EMBL/GenBank/DDBJ databases">
        <authorList>
            <person name="Varghese N."/>
            <person name="Submissions S."/>
        </authorList>
    </citation>
    <scope>NUCLEOTIDE SEQUENCE [LARGE SCALE GENOMIC DNA]</scope>
    <source>
        <strain evidence="2">Gh-67</strain>
    </source>
</reference>
<name>A0A1G7ZZN7_9SPHI</name>
<evidence type="ECO:0000313" key="2">
    <source>
        <dbReference type="Proteomes" id="UP000199705"/>
    </source>
</evidence>
<gene>
    <name evidence="1" type="ORF">SAMN05192573_10746</name>
</gene>
<evidence type="ECO:0000313" key="1">
    <source>
        <dbReference type="EMBL" id="SDH14037.1"/>
    </source>
</evidence>
<dbReference type="Proteomes" id="UP000199705">
    <property type="component" value="Unassembled WGS sequence"/>
</dbReference>
<dbReference type="EMBL" id="FNCG01000007">
    <property type="protein sequence ID" value="SDH14037.1"/>
    <property type="molecule type" value="Genomic_DNA"/>
</dbReference>
<accession>A0A1G7ZZN7</accession>
<protein>
    <submittedName>
        <fullName evidence="1">Uncharacterized protein</fullName>
    </submittedName>
</protein>
<keyword evidence="2" id="KW-1185">Reference proteome</keyword>
<dbReference type="AlphaFoldDB" id="A0A1G7ZZN7"/>
<proteinExistence type="predicted"/>